<sequence length="81" mass="8875">MKREMDEARGICVSGGRFVVLGRRRRAGGGSYSAPRRSAVMTPQQMSLPGQEADVAVGKREWVGVEKQAKRRLPAAMATSW</sequence>
<evidence type="ECO:0000313" key="2">
    <source>
        <dbReference type="Proteomes" id="UP001054889"/>
    </source>
</evidence>
<name>A0AAV5EAT1_ELECO</name>
<reference evidence="1" key="2">
    <citation type="submission" date="2021-12" db="EMBL/GenBank/DDBJ databases">
        <title>Resequencing data analysis of finger millet.</title>
        <authorList>
            <person name="Hatakeyama M."/>
            <person name="Aluri S."/>
            <person name="Balachadran M.T."/>
            <person name="Sivarajan S.R."/>
            <person name="Poveda L."/>
            <person name="Shimizu-Inatsugi R."/>
            <person name="Schlapbach R."/>
            <person name="Sreeman S.M."/>
            <person name="Shimizu K.K."/>
        </authorList>
    </citation>
    <scope>NUCLEOTIDE SEQUENCE</scope>
</reference>
<accession>A0AAV5EAT1</accession>
<dbReference type="AlphaFoldDB" id="A0AAV5EAT1"/>
<reference evidence="1" key="1">
    <citation type="journal article" date="2018" name="DNA Res.">
        <title>Multiple hybrid de novo genome assembly of finger millet, an orphan allotetraploid crop.</title>
        <authorList>
            <person name="Hatakeyama M."/>
            <person name="Aluri S."/>
            <person name="Balachadran M.T."/>
            <person name="Sivarajan S.R."/>
            <person name="Patrignani A."/>
            <person name="Gruter S."/>
            <person name="Poveda L."/>
            <person name="Shimizu-Inatsugi R."/>
            <person name="Baeten J."/>
            <person name="Francoijs K.J."/>
            <person name="Nataraja K.N."/>
            <person name="Reddy Y.A.N."/>
            <person name="Phadnis S."/>
            <person name="Ravikumar R.L."/>
            <person name="Schlapbach R."/>
            <person name="Sreeman S.M."/>
            <person name="Shimizu K.K."/>
        </authorList>
    </citation>
    <scope>NUCLEOTIDE SEQUENCE</scope>
</reference>
<organism evidence="1 2">
    <name type="scientific">Eleusine coracana subsp. coracana</name>
    <dbReference type="NCBI Taxonomy" id="191504"/>
    <lineage>
        <taxon>Eukaryota</taxon>
        <taxon>Viridiplantae</taxon>
        <taxon>Streptophyta</taxon>
        <taxon>Embryophyta</taxon>
        <taxon>Tracheophyta</taxon>
        <taxon>Spermatophyta</taxon>
        <taxon>Magnoliopsida</taxon>
        <taxon>Liliopsida</taxon>
        <taxon>Poales</taxon>
        <taxon>Poaceae</taxon>
        <taxon>PACMAD clade</taxon>
        <taxon>Chloridoideae</taxon>
        <taxon>Cynodonteae</taxon>
        <taxon>Eleusininae</taxon>
        <taxon>Eleusine</taxon>
    </lineage>
</organism>
<gene>
    <name evidence="1" type="primary">gb06569</name>
    <name evidence="1" type="ORF">PR202_gb06569</name>
</gene>
<dbReference type="EMBL" id="BQKI01000074">
    <property type="protein sequence ID" value="GJN19306.1"/>
    <property type="molecule type" value="Genomic_DNA"/>
</dbReference>
<dbReference type="Proteomes" id="UP001054889">
    <property type="component" value="Unassembled WGS sequence"/>
</dbReference>
<keyword evidence="2" id="KW-1185">Reference proteome</keyword>
<protein>
    <submittedName>
        <fullName evidence="1">Uncharacterized protein</fullName>
    </submittedName>
</protein>
<evidence type="ECO:0000313" key="1">
    <source>
        <dbReference type="EMBL" id="GJN19306.1"/>
    </source>
</evidence>
<proteinExistence type="predicted"/>
<comment type="caution">
    <text evidence="1">The sequence shown here is derived from an EMBL/GenBank/DDBJ whole genome shotgun (WGS) entry which is preliminary data.</text>
</comment>